<accession>A0A218YXZ9</accession>
<feature type="coiled-coil region" evidence="1">
    <location>
        <begin position="469"/>
        <end position="577"/>
    </location>
</feature>
<keyword evidence="1" id="KW-0175">Coiled coil</keyword>
<feature type="compositionally biased region" description="Polar residues" evidence="2">
    <location>
        <begin position="142"/>
        <end position="170"/>
    </location>
</feature>
<protein>
    <submittedName>
        <fullName evidence="3">Uncharacterized protein</fullName>
    </submittedName>
</protein>
<proteinExistence type="predicted"/>
<evidence type="ECO:0000256" key="2">
    <source>
        <dbReference type="SAM" id="MobiDB-lite"/>
    </source>
</evidence>
<evidence type="ECO:0000313" key="3">
    <source>
        <dbReference type="EMBL" id="OWP00324.1"/>
    </source>
</evidence>
<name>A0A218YXZ9_9HELO</name>
<dbReference type="InParanoid" id="A0A218YXZ9"/>
<keyword evidence="4" id="KW-1185">Reference proteome</keyword>
<dbReference type="AlphaFoldDB" id="A0A218YXZ9"/>
<evidence type="ECO:0000256" key="1">
    <source>
        <dbReference type="SAM" id="Coils"/>
    </source>
</evidence>
<reference evidence="3 4" key="1">
    <citation type="submission" date="2017-04" db="EMBL/GenBank/DDBJ databases">
        <title>Draft genome sequence of Marssonina coronaria NL1: causal agent of apple blotch.</title>
        <authorList>
            <person name="Cheng Q."/>
        </authorList>
    </citation>
    <scope>NUCLEOTIDE SEQUENCE [LARGE SCALE GENOMIC DNA]</scope>
    <source>
        <strain evidence="3 4">NL1</strain>
    </source>
</reference>
<sequence length="675" mass="75657">MSASILTPPQGQSLEEAFERYAGSMNLQMPLVSFPMHKELKEHVDALTSRLQSARKKWPTPIANGRWEGLKSYLCVLYRVKIWNEDQNKLWRVKELLVRISKIGDADHSALPPVAVAMARKLLYTKYPPVSVGSRAPPLSSPSPQTHQAVLGSQMSDQTPQDTPILSSHPSTKHAKNQISSGLTGQNRNGVDRVAARTVQAEQQDTIMGTVAQATTTNQIVSSCTVIPRLPLLAQPINEIEMDSPADITTQDTASRMDVSMSGNPSTDTDEVRTLREEIRALSENNMRLSGWCVGWEHKCKRFEFFVGSLEGLEHKMAGEGRAAATQLSGDFESLKDQYRQAQGHIQALEEQLKSTITVDGSTYKDLYLASQQRIKNLEQSVKAGFSDDGTSFKQLFDESVDINTSLQRIINGTIASDVSTYKDLYFESADKVKDLQQQVKAGFSDEGTSFQQLFEESMKSKKSIEGALKTMKSDLEVSRDEIRKQKESVLTLERAIESTKNLKIEESEIYHRDVKNRIKFLEEKIAFYEKEKSASISRVRSCTPKANRNADLVAQLERAKNQNILHEITIRILKRKAAENYNKYKNCIAYLSKPAMTQVGSEEKTSPKPTNNPTTPRRTPFARSENGTLGNEHIRRKELIVLENLPGSWNEDHVDETPAWVTSSAQYISSVAKN</sequence>
<feature type="compositionally biased region" description="Low complexity" evidence="2">
    <location>
        <begin position="608"/>
        <end position="620"/>
    </location>
</feature>
<feature type="compositionally biased region" description="Polar residues" evidence="2">
    <location>
        <begin position="177"/>
        <end position="189"/>
    </location>
</feature>
<comment type="caution">
    <text evidence="3">The sequence shown here is derived from an EMBL/GenBank/DDBJ whole genome shotgun (WGS) entry which is preliminary data.</text>
</comment>
<feature type="region of interest" description="Disordered" evidence="2">
    <location>
        <begin position="600"/>
        <end position="633"/>
    </location>
</feature>
<feature type="region of interest" description="Disordered" evidence="2">
    <location>
        <begin position="133"/>
        <end position="189"/>
    </location>
</feature>
<gene>
    <name evidence="3" type="ORF">B2J93_3735</name>
</gene>
<evidence type="ECO:0000313" key="4">
    <source>
        <dbReference type="Proteomes" id="UP000242519"/>
    </source>
</evidence>
<dbReference type="Proteomes" id="UP000242519">
    <property type="component" value="Unassembled WGS sequence"/>
</dbReference>
<dbReference type="EMBL" id="MZNU01000330">
    <property type="protein sequence ID" value="OWP00324.1"/>
    <property type="molecule type" value="Genomic_DNA"/>
</dbReference>
<organism evidence="3 4">
    <name type="scientific">Diplocarpon coronariae</name>
    <dbReference type="NCBI Taxonomy" id="2795749"/>
    <lineage>
        <taxon>Eukaryota</taxon>
        <taxon>Fungi</taxon>
        <taxon>Dikarya</taxon>
        <taxon>Ascomycota</taxon>
        <taxon>Pezizomycotina</taxon>
        <taxon>Leotiomycetes</taxon>
        <taxon>Helotiales</taxon>
        <taxon>Drepanopezizaceae</taxon>
        <taxon>Diplocarpon</taxon>
    </lineage>
</organism>